<dbReference type="InterPro" id="IPR024372">
    <property type="entry name" value="Ecm29_N"/>
</dbReference>
<dbReference type="SUPFAM" id="SSF53474">
    <property type="entry name" value="alpha/beta-Hydrolases"/>
    <property type="match status" value="1"/>
</dbReference>
<dbReference type="GO" id="GO:0036503">
    <property type="term" value="P:ERAD pathway"/>
    <property type="evidence" value="ECO:0007669"/>
    <property type="project" value="TreeGrafter"/>
</dbReference>
<dbReference type="GO" id="GO:0006629">
    <property type="term" value="P:lipid metabolic process"/>
    <property type="evidence" value="ECO:0007669"/>
    <property type="project" value="InterPro"/>
</dbReference>
<keyword evidence="2" id="KW-0963">Cytoplasm</keyword>
<dbReference type="SUPFAM" id="SSF48371">
    <property type="entry name" value="ARM repeat"/>
    <property type="match status" value="2"/>
</dbReference>
<evidence type="ECO:0000259" key="8">
    <source>
        <dbReference type="Pfam" id="PF13001"/>
    </source>
</evidence>
<evidence type="ECO:0000313" key="11">
    <source>
        <dbReference type="Proteomes" id="UP000019373"/>
    </source>
</evidence>
<dbReference type="CDD" id="cd00519">
    <property type="entry name" value="Lipase_3"/>
    <property type="match status" value="1"/>
</dbReference>
<feature type="domain" description="Proteasome adapter and scaffold protein ECM29 HEAT-repeat" evidence="9">
    <location>
        <begin position="1807"/>
        <end position="1968"/>
    </location>
</feature>
<evidence type="ECO:0000256" key="4">
    <source>
        <dbReference type="ARBA" id="ARBA00022942"/>
    </source>
</evidence>
<dbReference type="Proteomes" id="UP000019373">
    <property type="component" value="Unassembled WGS sequence"/>
</dbReference>
<dbReference type="GO" id="GO:0043248">
    <property type="term" value="P:proteasome assembly"/>
    <property type="evidence" value="ECO:0007669"/>
    <property type="project" value="InterPro"/>
</dbReference>
<dbReference type="InterPro" id="IPR011989">
    <property type="entry name" value="ARM-like"/>
</dbReference>
<accession>U1HWD6</accession>
<dbReference type="InterPro" id="IPR002921">
    <property type="entry name" value="Fungal_lipase-type"/>
</dbReference>
<dbReference type="InterPro" id="IPR055443">
    <property type="entry name" value="HEAT_ECM29"/>
</dbReference>
<keyword evidence="3" id="KW-0677">Repeat</keyword>
<evidence type="ECO:0000256" key="5">
    <source>
        <dbReference type="SAM" id="MobiDB-lite"/>
    </source>
</evidence>
<gene>
    <name evidence="10" type="ORF">EPUS_04852</name>
</gene>
<organism evidence="10 11">
    <name type="scientific">Endocarpon pusillum (strain Z07020 / HMAS-L-300199)</name>
    <name type="common">Lichen-forming fungus</name>
    <dbReference type="NCBI Taxonomy" id="1263415"/>
    <lineage>
        <taxon>Eukaryota</taxon>
        <taxon>Fungi</taxon>
        <taxon>Dikarya</taxon>
        <taxon>Ascomycota</taxon>
        <taxon>Pezizomycotina</taxon>
        <taxon>Eurotiomycetes</taxon>
        <taxon>Chaetothyriomycetidae</taxon>
        <taxon>Verrucariales</taxon>
        <taxon>Verrucariaceae</taxon>
        <taxon>Endocarpon</taxon>
    </lineage>
</organism>
<dbReference type="GO" id="GO:0005737">
    <property type="term" value="C:cytoplasm"/>
    <property type="evidence" value="ECO:0007669"/>
    <property type="project" value="UniProtKB-SubCell"/>
</dbReference>
<keyword evidence="6" id="KW-0732">Signal</keyword>
<evidence type="ECO:0000259" key="7">
    <source>
        <dbReference type="Pfam" id="PF01764"/>
    </source>
</evidence>
<dbReference type="OrthoDB" id="16066at2759"/>
<feature type="domain" description="Proteasome component Ecm29 N-terminal" evidence="8">
    <location>
        <begin position="405"/>
        <end position="519"/>
    </location>
</feature>
<dbReference type="GO" id="GO:0060090">
    <property type="term" value="F:molecular adaptor activity"/>
    <property type="evidence" value="ECO:0007669"/>
    <property type="project" value="InterPro"/>
</dbReference>
<evidence type="ECO:0000256" key="3">
    <source>
        <dbReference type="ARBA" id="ARBA00022737"/>
    </source>
</evidence>
<keyword evidence="11" id="KW-1185">Reference proteome</keyword>
<protein>
    <submittedName>
        <fullName evidence="10">Uncharacterized protein</fullName>
    </submittedName>
</protein>
<proteinExistence type="predicted"/>
<evidence type="ECO:0000256" key="2">
    <source>
        <dbReference type="ARBA" id="ARBA00022490"/>
    </source>
</evidence>
<dbReference type="HOGENOM" id="CLU_000880_1_0_1"/>
<keyword evidence="4" id="KW-0647">Proteasome</keyword>
<feature type="chain" id="PRO_5004612489" evidence="6">
    <location>
        <begin position="20"/>
        <end position="2391"/>
    </location>
</feature>
<dbReference type="GO" id="GO:0000502">
    <property type="term" value="C:proteasome complex"/>
    <property type="evidence" value="ECO:0007669"/>
    <property type="project" value="UniProtKB-KW"/>
</dbReference>
<dbReference type="GO" id="GO:0005634">
    <property type="term" value="C:nucleus"/>
    <property type="evidence" value="ECO:0007669"/>
    <property type="project" value="TreeGrafter"/>
</dbReference>
<name>U1HWD6_ENDPU</name>
<dbReference type="RefSeq" id="XP_007787599.1">
    <property type="nucleotide sequence ID" value="XM_007789409.1"/>
</dbReference>
<feature type="domain" description="Fungal lipase-type" evidence="7">
    <location>
        <begin position="104"/>
        <end position="280"/>
    </location>
</feature>
<reference evidence="11" key="1">
    <citation type="journal article" date="2014" name="BMC Genomics">
        <title>Genome characteristics reveal the impact of lichenization on lichen-forming fungus Endocarpon pusillum Hedwig (Verrucariales, Ascomycota).</title>
        <authorList>
            <person name="Wang Y.-Y."/>
            <person name="Liu B."/>
            <person name="Zhang X.-Y."/>
            <person name="Zhou Q.-M."/>
            <person name="Zhang T."/>
            <person name="Li H."/>
            <person name="Yu Y.-F."/>
            <person name="Zhang X.-L."/>
            <person name="Hao X.-Y."/>
            <person name="Wang M."/>
            <person name="Wang L."/>
            <person name="Wei J.-C."/>
        </authorList>
    </citation>
    <scope>NUCLEOTIDE SEQUENCE [LARGE SCALE GENOMIC DNA]</scope>
    <source>
        <strain evidence="11">Z07020 / HMAS-L-300199</strain>
    </source>
</reference>
<dbReference type="InterPro" id="IPR016024">
    <property type="entry name" value="ARM-type_fold"/>
</dbReference>
<dbReference type="PANTHER" id="PTHR23346:SF19">
    <property type="entry name" value="PROTEASOME ADAPTER AND SCAFFOLD PROTEIN ECM29"/>
    <property type="match status" value="1"/>
</dbReference>
<dbReference type="InterPro" id="IPR029058">
    <property type="entry name" value="AB_hydrolase_fold"/>
</dbReference>
<dbReference type="eggNOG" id="KOG4569">
    <property type="taxonomic scope" value="Eukaryota"/>
</dbReference>
<evidence type="ECO:0000313" key="10">
    <source>
        <dbReference type="EMBL" id="ERF75070.1"/>
    </source>
</evidence>
<dbReference type="GeneID" id="19239805"/>
<feature type="domain" description="Proteasome component Ecm29 N-terminal" evidence="8">
    <location>
        <begin position="599"/>
        <end position="1053"/>
    </location>
</feature>
<evidence type="ECO:0000256" key="6">
    <source>
        <dbReference type="SAM" id="SignalP"/>
    </source>
</evidence>
<dbReference type="Pfam" id="PF24492">
    <property type="entry name" value="HEAT_ECM29"/>
    <property type="match status" value="1"/>
</dbReference>
<dbReference type="PANTHER" id="PTHR23346">
    <property type="entry name" value="TRANSLATIONAL ACTIVATOR GCN1-RELATED"/>
    <property type="match status" value="1"/>
</dbReference>
<dbReference type="Gene3D" id="1.25.10.10">
    <property type="entry name" value="Leucine-rich Repeat Variant"/>
    <property type="match status" value="3"/>
</dbReference>
<dbReference type="Gene3D" id="3.40.50.1820">
    <property type="entry name" value="alpha/beta hydrolase"/>
    <property type="match status" value="1"/>
</dbReference>
<dbReference type="EMBL" id="KE720820">
    <property type="protein sequence ID" value="ERF75070.1"/>
    <property type="molecule type" value="Genomic_DNA"/>
</dbReference>
<dbReference type="Pfam" id="PF01764">
    <property type="entry name" value="Lipase_3"/>
    <property type="match status" value="1"/>
</dbReference>
<sequence>MNILLLALLSLATPILVGALPTSLVSESRSVSQALFNSLEELARIVDIAYCVGLTGIHKPFQCLSRCDDFRGFELVSTWHTGLLLADSCGYIALSHPPHPKRIIVAFRGTYSIANTIADLSTIPAEFVPFPADGGAGDGICASAIQDKRSFTVQERGSDEPPLEDKCENCTVHLGFMTSWKNTRCIIIPHIEKALDEYPDYQLTLVGHSLGGAVAALASLEFQARGWEPVVTTFGEPRIGNQALSSYIDKHFSLSNQDSARHRYRRVTHANDPVPLLPLEEWGYTAHAGEVFISKSDLPPTVADLQHCDSDADPRCIAGPNDSVIHANTSLQERYAWHIPTRYRLWELFFAHRDYFWRLGLCVPHSPPPNHDISIKPNQTQPHHVLFFLRLPATYTTEERELSLISKLSLRLALAQTPAQLQPLLTAYLAPLLLKLASGHASVRQKTREACLGVARVLRGEPGTSVQLPVQLPLPRLLGQFREFASSSSAGGGGEGQDLRDEVRRFGLVFIGVGLARWRAQGGGGEEGVREERELVGRLLALPMPLPLPLSRSLSSSTSDRAGETMTTTGSGEAYDGDVQVRIREELMTLDTRLYIQGFYFLLRLLPIWAASFPERGSKEDLELKTTLNLSPRETSFLAKWLSKFLLADAQAFAAPKKPTNQDSNTDAETEILPALPGLTAAERSIFAAWAATKRESTKSAAEFEALITQTKIAVAKFLFTAVFTDEERFLPAVIMGADDTNLGLFRVADTMFKQCDFDLKSERAVEELFESYFGMGGGAVNTDGGVYGEKMEIVADADEQQRQVEVKETQWSLPAKPKLRIRILGLLAKSKRATMNTRAIVKMIDQQFVDKVTDFGLEATKLRTALFNFLNWASRVASEADVLAIAPQALEGFRDYIMHQGWPNPDEVTGKPLSRPELEMRGKAYESIGIWAARMDVAPDLDPPGIGQEVAKMQLVRFLFTSLRCDASSPDIQVSIESALGRVLNRLAASMDESMTSELRTLLTNQINTEVGDVNSEDGYKTVRSTKFAAVRFANRCLPFSDCQARWMDLLAIGAGSVGQRQELVEEGTKGLDPYWWSTLNGLQTTANELIFPRFEELVEYFFGGANGENMLREPRQEYRFALPHAVAFCRNVLLRETLLSAGLPVSAESDWEKKLDALVATDDNVRSTVRNHLRKVVLSPLTTLLDAALTGMSLDLGRCPEFATEMGSLVPDHVIRGMLDRVTIIKPTSVSNNLAIQLPAARLLGIFMSHADYTKLDRDQFIRGALTKIHGWRDAVGQDVNRIRGHLLCVTFILSRQAMRRTLPAEEDNISEFVKLVLELIVEARDVALRNAAHISLGQLMLCFGRTTLTKLDLQPESVMEQLLKDSKKEQESAVVALGRFVRGISGDQKLSGTTQQALKNLYTLHEIKRPELQFAVGEALSVAAAGWHSKATIAEFDLDVARPAQSVDEVMLEQMLDKIIDDCKNTKPSLKKASAIWLLCLIQYVGDEKCVKSRLRQCQAAFASLLSSKDEIVQETGSRGLGLVYEMGEKNLKDDLVRDLVASFTGSNAKLGGTVTSETELFDAGALPTGDGSVTTYKDIVSLAGEMGDPSLVYRFMNLASNNAIWTSRSAFGRFGLGNVLADSAYLAENKSFYPKLYRYRFDPNPNVQKSMNDIWNALVKDSNAVIEQNFGLIIEDLLKSVVTGKEWRVRQASCAAIADIIQGRDVDKYEQYLSEIWTKAFMVLDDIKETVRVAAMNLCRTLTNLLIRNLEVGEGATKRAQKMLDNAMPFLLQQLESGAAKEVQEYAIKTLLKVIKKSPPKALQPYAPIILESLIKSLTSLEPEAINYVHMNVEKYGLTTEKLDSLRVSGVSSSPAIQAIERCLESLDEQGMPEAMRRLEASFKTVIGLPSKVGLSSVLVTLTVQHNMKFRPYADRFAQQLRKHLFDRNETITNSYCLALAYVLRIATDKEVEETSRFAKNLYFASDETGHRHVAGEIVHAVSKVSNDRFMTFASAFLPFAFIGRHDIDVQAREPFRKAWEENVGGPRAVSLYLMDIIDLAQHIDSPKWGIKHTISSAIANLIVALDSAVDGNYTSQQAAAIWPLLEKALGGKTWDGKEAVVDAFPIFFKKAQTLWESKGDQVEKVALREAKRTNPAYRSHGITALGEIAHIRGSLELAEKVLTAMEDIVRESLESSKDRMEIDAGEASLDSEAKSDASLDKILSAVIACCFKAVPVPKGEGAQSDTWRMLITILEQSLPIGSRLSYMATYEGIKTFFAKFTESSLRQENNMVVSRAMTISADARGVKIIKDLATLLLPVSPPDGQRRLPPYLPENSNTEAVRMARAQALLAYASCPFPDVQENEKASMAVTAWLDNERSGPVRNVLHEAHASLTKQRENRPSPGGS</sequence>
<dbReference type="Pfam" id="PF13001">
    <property type="entry name" value="ECM29_N"/>
    <property type="match status" value="2"/>
</dbReference>
<evidence type="ECO:0000259" key="9">
    <source>
        <dbReference type="Pfam" id="PF24492"/>
    </source>
</evidence>
<comment type="subcellular location">
    <subcellularLocation>
        <location evidence="1">Cytoplasm</location>
    </subcellularLocation>
</comment>
<feature type="signal peptide" evidence="6">
    <location>
        <begin position="1"/>
        <end position="19"/>
    </location>
</feature>
<dbReference type="Pfam" id="PF23731">
    <property type="entry name" value="ARM_ECM29_C"/>
    <property type="match status" value="1"/>
</dbReference>
<feature type="region of interest" description="Disordered" evidence="5">
    <location>
        <begin position="552"/>
        <end position="574"/>
    </location>
</feature>
<dbReference type="eggNOG" id="KOG0915">
    <property type="taxonomic scope" value="Eukaryota"/>
</dbReference>
<evidence type="ECO:0000256" key="1">
    <source>
        <dbReference type="ARBA" id="ARBA00004496"/>
    </source>
</evidence>